<gene>
    <name evidence="2" type="ORF">AX774_g2427</name>
</gene>
<protein>
    <submittedName>
        <fullName evidence="2">Uncharacterized protein</fullName>
    </submittedName>
</protein>
<keyword evidence="3" id="KW-1185">Reference proteome</keyword>
<feature type="region of interest" description="Disordered" evidence="1">
    <location>
        <begin position="24"/>
        <end position="48"/>
    </location>
</feature>
<dbReference type="EMBL" id="LSSK01000259">
    <property type="protein sequence ID" value="OMH84061.1"/>
    <property type="molecule type" value="Genomic_DNA"/>
</dbReference>
<feature type="compositionally biased region" description="Basic and acidic residues" evidence="1">
    <location>
        <begin position="69"/>
        <end position="85"/>
    </location>
</feature>
<dbReference type="AlphaFoldDB" id="A0A1R1PSY2"/>
<organism evidence="2 3">
    <name type="scientific">Zancudomyces culisetae</name>
    <name type="common">Gut fungus</name>
    <name type="synonym">Smittium culisetae</name>
    <dbReference type="NCBI Taxonomy" id="1213189"/>
    <lineage>
        <taxon>Eukaryota</taxon>
        <taxon>Fungi</taxon>
        <taxon>Fungi incertae sedis</taxon>
        <taxon>Zoopagomycota</taxon>
        <taxon>Kickxellomycotina</taxon>
        <taxon>Harpellomycetes</taxon>
        <taxon>Harpellales</taxon>
        <taxon>Legeriomycetaceae</taxon>
        <taxon>Zancudomyces</taxon>
    </lineage>
</organism>
<evidence type="ECO:0000313" key="2">
    <source>
        <dbReference type="EMBL" id="OMH84061.1"/>
    </source>
</evidence>
<comment type="caution">
    <text evidence="2">The sequence shown here is derived from an EMBL/GenBank/DDBJ whole genome shotgun (WGS) entry which is preliminary data.</text>
</comment>
<dbReference type="Proteomes" id="UP000188320">
    <property type="component" value="Unassembled WGS sequence"/>
</dbReference>
<proteinExistence type="predicted"/>
<evidence type="ECO:0000256" key="1">
    <source>
        <dbReference type="SAM" id="MobiDB-lite"/>
    </source>
</evidence>
<feature type="compositionally biased region" description="Basic and acidic residues" evidence="1">
    <location>
        <begin position="24"/>
        <end position="35"/>
    </location>
</feature>
<feature type="region of interest" description="Disordered" evidence="1">
    <location>
        <begin position="65"/>
        <end position="91"/>
    </location>
</feature>
<evidence type="ECO:0000313" key="3">
    <source>
        <dbReference type="Proteomes" id="UP000188320"/>
    </source>
</evidence>
<name>A0A1R1PSY2_ZANCU</name>
<sequence length="91" mass="10650">MRPNMDEEINLTQQLRAAIIQQFKDEGRYSPDSDRSGATSMELDRTESHDPFAFVQEHVQQQFLSMRNPTKERDPPGIVRQDTHNRGYVMK</sequence>
<reference evidence="3" key="1">
    <citation type="submission" date="2017-01" db="EMBL/GenBank/DDBJ databases">
        <authorList>
            <person name="Wang Y."/>
            <person name="White M."/>
            <person name="Kvist S."/>
            <person name="Moncalvo J.-M."/>
        </authorList>
    </citation>
    <scope>NUCLEOTIDE SEQUENCE [LARGE SCALE GENOMIC DNA]</scope>
    <source>
        <strain evidence="3">COL-18-3</strain>
    </source>
</reference>
<accession>A0A1R1PSY2</accession>